<name>X1IYY7_9ZZZZ</name>
<dbReference type="AlphaFoldDB" id="X1IYY7"/>
<sequence>KPGGHAWVSCKLGGIDYIIETTRADVPALVPASSADRYEAVHLFNDETAYAIEGRTVMEPFTACFSTWLSDYLDWAYIEGRK</sequence>
<organism evidence="1">
    <name type="scientific">marine sediment metagenome</name>
    <dbReference type="NCBI Taxonomy" id="412755"/>
    <lineage>
        <taxon>unclassified sequences</taxon>
        <taxon>metagenomes</taxon>
        <taxon>ecological metagenomes</taxon>
    </lineage>
</organism>
<proteinExistence type="predicted"/>
<feature type="non-terminal residue" evidence="1">
    <location>
        <position position="1"/>
    </location>
</feature>
<gene>
    <name evidence="1" type="ORF">S03H2_65464</name>
</gene>
<dbReference type="EMBL" id="BARU01042627">
    <property type="protein sequence ID" value="GAH86937.1"/>
    <property type="molecule type" value="Genomic_DNA"/>
</dbReference>
<protein>
    <submittedName>
        <fullName evidence="1">Uncharacterized protein</fullName>
    </submittedName>
</protein>
<evidence type="ECO:0000313" key="1">
    <source>
        <dbReference type="EMBL" id="GAH86937.1"/>
    </source>
</evidence>
<accession>X1IYY7</accession>
<reference evidence="1" key="1">
    <citation type="journal article" date="2014" name="Front. Microbiol.">
        <title>High frequency of phylogenetically diverse reductive dehalogenase-homologous genes in deep subseafloor sedimentary metagenomes.</title>
        <authorList>
            <person name="Kawai M."/>
            <person name="Futagami T."/>
            <person name="Toyoda A."/>
            <person name="Takaki Y."/>
            <person name="Nishi S."/>
            <person name="Hori S."/>
            <person name="Arai W."/>
            <person name="Tsubouchi T."/>
            <person name="Morono Y."/>
            <person name="Uchiyama I."/>
            <person name="Ito T."/>
            <person name="Fujiyama A."/>
            <person name="Inagaki F."/>
            <person name="Takami H."/>
        </authorList>
    </citation>
    <scope>NUCLEOTIDE SEQUENCE</scope>
    <source>
        <strain evidence="1">Expedition CK06-06</strain>
    </source>
</reference>
<comment type="caution">
    <text evidence="1">The sequence shown here is derived from an EMBL/GenBank/DDBJ whole genome shotgun (WGS) entry which is preliminary data.</text>
</comment>